<comment type="similarity">
    <text evidence="2">Belongs to the SLX9 family.</text>
</comment>
<evidence type="ECO:0000256" key="2">
    <source>
        <dbReference type="ARBA" id="ARBA00011022"/>
    </source>
</evidence>
<evidence type="ECO:0000256" key="5">
    <source>
        <dbReference type="SAM" id="MobiDB-lite"/>
    </source>
</evidence>
<accession>A0AA43TVV8</accession>
<dbReference type="GO" id="GO:0005730">
    <property type="term" value="C:nucleolus"/>
    <property type="evidence" value="ECO:0007669"/>
    <property type="project" value="UniProtKB-SubCell"/>
</dbReference>
<feature type="region of interest" description="Disordered" evidence="5">
    <location>
        <begin position="1"/>
        <end position="171"/>
    </location>
</feature>
<evidence type="ECO:0000256" key="1">
    <source>
        <dbReference type="ARBA" id="ARBA00004604"/>
    </source>
</evidence>
<proteinExistence type="inferred from homology"/>
<dbReference type="GO" id="GO:0000462">
    <property type="term" value="P:maturation of SSU-rRNA from tricistronic rRNA transcript (SSU-rRNA, 5.8S rRNA, LSU-rRNA)"/>
    <property type="evidence" value="ECO:0007669"/>
    <property type="project" value="InterPro"/>
</dbReference>
<comment type="subcellular location">
    <subcellularLocation>
        <location evidence="1">Nucleus</location>
        <location evidence="1">Nucleolus</location>
    </subcellularLocation>
</comment>
<feature type="compositionally biased region" description="Basic and acidic residues" evidence="5">
    <location>
        <begin position="132"/>
        <end position="142"/>
    </location>
</feature>
<dbReference type="GO" id="GO:0030686">
    <property type="term" value="C:90S preribosome"/>
    <property type="evidence" value="ECO:0007669"/>
    <property type="project" value="InterPro"/>
</dbReference>
<keyword evidence="4" id="KW-0539">Nucleus</keyword>
<name>A0AA43TVV8_9LECA</name>
<dbReference type="InterPro" id="IPR028160">
    <property type="entry name" value="Slx9-like"/>
</dbReference>
<feature type="compositionally biased region" description="Low complexity" evidence="5">
    <location>
        <begin position="14"/>
        <end position="34"/>
    </location>
</feature>
<organism evidence="6 7">
    <name type="scientific">Ramalina farinacea</name>
    <dbReference type="NCBI Taxonomy" id="258253"/>
    <lineage>
        <taxon>Eukaryota</taxon>
        <taxon>Fungi</taxon>
        <taxon>Dikarya</taxon>
        <taxon>Ascomycota</taxon>
        <taxon>Pezizomycotina</taxon>
        <taxon>Lecanoromycetes</taxon>
        <taxon>OSLEUM clade</taxon>
        <taxon>Lecanoromycetidae</taxon>
        <taxon>Lecanorales</taxon>
        <taxon>Lecanorineae</taxon>
        <taxon>Ramalinaceae</taxon>
        <taxon>Ramalina</taxon>
    </lineage>
</organism>
<feature type="compositionally biased region" description="Acidic residues" evidence="5">
    <location>
        <begin position="94"/>
        <end position="107"/>
    </location>
</feature>
<feature type="compositionally biased region" description="Gly residues" evidence="5">
    <location>
        <begin position="148"/>
        <end position="166"/>
    </location>
</feature>
<evidence type="ECO:0000313" key="6">
    <source>
        <dbReference type="EMBL" id="MDI1493516.1"/>
    </source>
</evidence>
<dbReference type="Pfam" id="PF15341">
    <property type="entry name" value="SLX9"/>
    <property type="match status" value="1"/>
</dbReference>
<dbReference type="EMBL" id="JAPUFD010000027">
    <property type="protein sequence ID" value="MDI1493516.1"/>
    <property type="molecule type" value="Genomic_DNA"/>
</dbReference>
<feature type="compositionally biased region" description="Polar residues" evidence="5">
    <location>
        <begin position="60"/>
        <end position="73"/>
    </location>
</feature>
<evidence type="ECO:0000313" key="7">
    <source>
        <dbReference type="Proteomes" id="UP001161017"/>
    </source>
</evidence>
<protein>
    <recommendedName>
        <fullName evidence="3">Ribosome biogenesis protein SLX9</fullName>
    </recommendedName>
</protein>
<evidence type="ECO:0000256" key="4">
    <source>
        <dbReference type="ARBA" id="ARBA00023242"/>
    </source>
</evidence>
<dbReference type="AlphaFoldDB" id="A0AA43TVV8"/>
<dbReference type="GO" id="GO:0030688">
    <property type="term" value="C:preribosome, small subunit precursor"/>
    <property type="evidence" value="ECO:0007669"/>
    <property type="project" value="InterPro"/>
</dbReference>
<sequence>MAPIRPRPRKPHRSSTATTTHTPTSSKPPTITNPINSHTHPRTKILKRRSKHSALLSRLHASNSPRRSSAITKTQRRRPGKKTPLPSLSGLEDALPDADADEWEGFEDGAGARKVKMKSAKTGKGSMRKREKAMVGERERFVRNLGVLVGGSGGRGAEGDGNGMGKGSSERWKAIRRFIEGGEGGGGV</sequence>
<feature type="compositionally biased region" description="Basic residues" evidence="5">
    <location>
        <begin position="39"/>
        <end position="52"/>
    </location>
</feature>
<evidence type="ECO:0000256" key="3">
    <source>
        <dbReference type="ARBA" id="ARBA00021321"/>
    </source>
</evidence>
<gene>
    <name evidence="6" type="ORF">OHK93_005306</name>
</gene>
<feature type="compositionally biased region" description="Basic residues" evidence="5">
    <location>
        <begin position="113"/>
        <end position="131"/>
    </location>
</feature>
<comment type="caution">
    <text evidence="6">The sequence shown here is derived from an EMBL/GenBank/DDBJ whole genome shotgun (WGS) entry which is preliminary data.</text>
</comment>
<keyword evidence="7" id="KW-1185">Reference proteome</keyword>
<dbReference type="Proteomes" id="UP001161017">
    <property type="component" value="Unassembled WGS sequence"/>
</dbReference>
<reference evidence="6" key="1">
    <citation type="journal article" date="2023" name="Genome Biol. Evol.">
        <title>First Whole Genome Sequence and Flow Cytometry Genome Size Data for the Lichen-Forming Fungus Ramalina farinacea (Ascomycota).</title>
        <authorList>
            <person name="Llewellyn T."/>
            <person name="Mian S."/>
            <person name="Hill R."/>
            <person name="Leitch I.J."/>
            <person name="Gaya E."/>
        </authorList>
    </citation>
    <scope>NUCLEOTIDE SEQUENCE</scope>
    <source>
        <strain evidence="6">LIQ254RAFAR</strain>
    </source>
</reference>
<feature type="compositionally biased region" description="Basic residues" evidence="5">
    <location>
        <begin position="1"/>
        <end position="13"/>
    </location>
</feature>